<evidence type="ECO:0000256" key="2">
    <source>
        <dbReference type="ARBA" id="ARBA00023043"/>
    </source>
</evidence>
<dbReference type="Pfam" id="PF12796">
    <property type="entry name" value="Ank_2"/>
    <property type="match status" value="4"/>
</dbReference>
<feature type="repeat" description="ANK" evidence="3">
    <location>
        <begin position="301"/>
        <end position="333"/>
    </location>
</feature>
<dbReference type="InterPro" id="IPR002110">
    <property type="entry name" value="Ankyrin_rpt"/>
</dbReference>
<organism evidence="4 5">
    <name type="scientific">Candidatus Ozemobacter sibiricus</name>
    <dbReference type="NCBI Taxonomy" id="2268124"/>
    <lineage>
        <taxon>Bacteria</taxon>
        <taxon>Candidatus Ozemobacteria</taxon>
        <taxon>Candidatus Ozemobacterales</taxon>
        <taxon>Candidatus Ozemobacteraceae</taxon>
        <taxon>Candidatus Ozemobacter</taxon>
    </lineage>
</organism>
<dbReference type="InterPro" id="IPR036770">
    <property type="entry name" value="Ankyrin_rpt-contain_sf"/>
</dbReference>
<keyword evidence="1" id="KW-0677">Repeat</keyword>
<dbReference type="SMART" id="SM00248">
    <property type="entry name" value="ANK"/>
    <property type="match status" value="10"/>
</dbReference>
<evidence type="ECO:0000313" key="5">
    <source>
        <dbReference type="Proteomes" id="UP000252355"/>
    </source>
</evidence>
<evidence type="ECO:0000256" key="1">
    <source>
        <dbReference type="ARBA" id="ARBA00022737"/>
    </source>
</evidence>
<feature type="repeat" description="ANK" evidence="3">
    <location>
        <begin position="168"/>
        <end position="200"/>
    </location>
</feature>
<sequence>MMARTRYGWRTLTLVLTFLSMMPLIVAGAPDREADPEEPAIIQAVRQGKAAVAALLASNPDLGARNAKGLAAQHVAAAEGDLAVIDLLASHGADLEIRTRGEATPLLVAIATEHPDAARRLLELGAQADAVDRDGWSATHMAARRGQLDLVQALLARGAPVDAPTRDHALTPLHLAVMRGHADVAALLLEKGADPARADRAGFRPLHRAARAQNPALVRLLLDKGADPRAAIPELKVTPLHFAAASDAAELVDLLVKAGADVKAKDADQEGPLTWAVRDGSPRVVQRLLEAGAPPDSPNVHGLTPLHYAALRGSREILDLLLEKGARLEAKALQWISATPLHLAIEAGHKEIVARLLDKGAEINAPIRNKQDRSEEWTPLFLAEVQGDPEIIDLLRRRGQARHPLGTGTVALYQLTVERIGPFPGPTFPPTLRRRLEQVLGQYAPLFSGSTLIGGKFCRRAGALQDVTDLQPVPQSDWTSEQRAAAADLDRQTADLRRGFAQSLPAPASGLVVEGFGDLKSFYELLEQVTQHPLAMLRAGTRQAARQREQMAFLAGLFSVAGVRAVLDATGLHARLAMMAGPRFPEVLEAGAPPSPERPRSLTYLDPQALMAVSLPQGREQPKELMPSREDSPGWRMFEKYLQDVGLDFARDLLPCLAGDLTFTLDLEPIGEQLLPDLRLIVCLRDPAGLERHGPALRQLAQNLGIFVASSTEDPEAWKLSYFLRPDLPVHGKRLGRLFLLANGAEGLRRLAERIRQVDTGAVPPFTAPDAVNTVFRLHLGRVNAAVQRFAQSPAGRGLPPLPNFPTLEELGTLQIFGTAQADRILVEVELPIASGSGQR</sequence>
<evidence type="ECO:0000256" key="3">
    <source>
        <dbReference type="PROSITE-ProRule" id="PRU00023"/>
    </source>
</evidence>
<dbReference type="PANTHER" id="PTHR24198">
    <property type="entry name" value="ANKYRIN REPEAT AND PROTEIN KINASE DOMAIN-CONTAINING PROTEIN"/>
    <property type="match status" value="1"/>
</dbReference>
<name>A0A367ZP18_9BACT</name>
<dbReference type="SUPFAM" id="SSF48403">
    <property type="entry name" value="Ankyrin repeat"/>
    <property type="match status" value="1"/>
</dbReference>
<dbReference type="PANTHER" id="PTHR24198:SF165">
    <property type="entry name" value="ANKYRIN REPEAT-CONTAINING PROTEIN-RELATED"/>
    <property type="match status" value="1"/>
</dbReference>
<comment type="caution">
    <text evidence="4">The sequence shown here is derived from an EMBL/GenBank/DDBJ whole genome shotgun (WGS) entry which is preliminary data.</text>
</comment>
<feature type="repeat" description="ANK" evidence="3">
    <location>
        <begin position="268"/>
        <end position="300"/>
    </location>
</feature>
<dbReference type="AlphaFoldDB" id="A0A367ZP18"/>
<keyword evidence="2 3" id="KW-0040">ANK repeat</keyword>
<dbReference type="PRINTS" id="PR01415">
    <property type="entry name" value="ANKYRIN"/>
</dbReference>
<evidence type="ECO:0000313" key="4">
    <source>
        <dbReference type="EMBL" id="RCK79868.1"/>
    </source>
</evidence>
<protein>
    <submittedName>
        <fullName evidence="4">Uncharacterized protein</fullName>
    </submittedName>
</protein>
<proteinExistence type="predicted"/>
<feature type="repeat" description="ANK" evidence="3">
    <location>
        <begin position="68"/>
        <end position="100"/>
    </location>
</feature>
<dbReference type="PROSITE" id="PS50297">
    <property type="entry name" value="ANK_REP_REGION"/>
    <property type="match status" value="7"/>
</dbReference>
<feature type="repeat" description="ANK" evidence="3">
    <location>
        <begin position="336"/>
        <end position="368"/>
    </location>
</feature>
<dbReference type="PROSITE" id="PS50088">
    <property type="entry name" value="ANK_REPEAT"/>
    <property type="match status" value="9"/>
</dbReference>
<feature type="repeat" description="ANK" evidence="3">
    <location>
        <begin position="235"/>
        <end position="267"/>
    </location>
</feature>
<dbReference type="Gene3D" id="1.25.40.20">
    <property type="entry name" value="Ankyrin repeat-containing domain"/>
    <property type="match status" value="4"/>
</dbReference>
<feature type="repeat" description="ANK" evidence="3">
    <location>
        <begin position="101"/>
        <end position="133"/>
    </location>
</feature>
<feature type="repeat" description="ANK" evidence="3">
    <location>
        <begin position="201"/>
        <end position="227"/>
    </location>
</feature>
<accession>A0A367ZP18</accession>
<dbReference type="Proteomes" id="UP000252355">
    <property type="component" value="Unassembled WGS sequence"/>
</dbReference>
<gene>
    <name evidence="4" type="ORF">OZSIB_4022</name>
</gene>
<reference evidence="4 5" key="1">
    <citation type="submission" date="2018-05" db="EMBL/GenBank/DDBJ databases">
        <title>A metagenomic window into the 2 km-deep terrestrial subsurface aquifer revealed taxonomically and functionally diverse microbial community comprising novel uncultured bacterial lineages.</title>
        <authorList>
            <person name="Kadnikov V.V."/>
            <person name="Mardanov A.V."/>
            <person name="Beletsky A.V."/>
            <person name="Banks D."/>
            <person name="Pimenov N.V."/>
            <person name="Frank Y.A."/>
            <person name="Karnachuk O.V."/>
            <person name="Ravin N.V."/>
        </authorList>
    </citation>
    <scope>NUCLEOTIDE SEQUENCE [LARGE SCALE GENOMIC DNA]</scope>
    <source>
        <strain evidence="4">BY5</strain>
    </source>
</reference>
<dbReference type="EMBL" id="QOQW01000010">
    <property type="protein sequence ID" value="RCK79868.1"/>
    <property type="molecule type" value="Genomic_DNA"/>
</dbReference>
<feature type="repeat" description="ANK" evidence="3">
    <location>
        <begin position="134"/>
        <end position="166"/>
    </location>
</feature>